<evidence type="ECO:0000313" key="2">
    <source>
        <dbReference type="EMBL" id="PKI77894.1"/>
    </source>
</evidence>
<reference evidence="2 4" key="3">
    <citation type="submission" date="2017-11" db="EMBL/GenBank/DDBJ databases">
        <title>De-novo sequencing of pomegranate (Punica granatum L.) genome.</title>
        <authorList>
            <person name="Akparov Z."/>
            <person name="Amiraslanov A."/>
            <person name="Hajiyeva S."/>
            <person name="Abbasov M."/>
            <person name="Kaur K."/>
            <person name="Hamwieh A."/>
            <person name="Solovyev V."/>
            <person name="Salamov A."/>
            <person name="Braich B."/>
            <person name="Kosarev P."/>
            <person name="Mahmoud A."/>
            <person name="Hajiyev E."/>
            <person name="Babayeva S."/>
            <person name="Izzatullayeva V."/>
            <person name="Mammadov A."/>
            <person name="Mammadov A."/>
            <person name="Sharifova S."/>
            <person name="Ojaghi J."/>
            <person name="Eynullazada K."/>
            <person name="Bayramov B."/>
            <person name="Abdulazimova A."/>
            <person name="Shahmuradov I."/>
        </authorList>
    </citation>
    <scope>NUCLEOTIDE SEQUENCE [LARGE SCALE GENOMIC DNA]</scope>
    <source>
        <strain evidence="2">AG2017</strain>
        <strain evidence="4">cv. AG2017</strain>
        <tissue evidence="2">Leaf</tissue>
    </source>
</reference>
<dbReference type="STRING" id="22663.A0A218WH40"/>
<evidence type="ECO:0000313" key="3">
    <source>
        <dbReference type="Proteomes" id="UP000197138"/>
    </source>
</evidence>
<dbReference type="EMBL" id="MTKT01004293">
    <property type="protein sequence ID" value="OWM72147.1"/>
    <property type="molecule type" value="Genomic_DNA"/>
</dbReference>
<dbReference type="Proteomes" id="UP000197138">
    <property type="component" value="Unassembled WGS sequence"/>
</dbReference>
<organism evidence="1 3">
    <name type="scientific">Punica granatum</name>
    <name type="common">Pomegranate</name>
    <dbReference type="NCBI Taxonomy" id="22663"/>
    <lineage>
        <taxon>Eukaryota</taxon>
        <taxon>Viridiplantae</taxon>
        <taxon>Streptophyta</taxon>
        <taxon>Embryophyta</taxon>
        <taxon>Tracheophyta</taxon>
        <taxon>Spermatophyta</taxon>
        <taxon>Magnoliopsida</taxon>
        <taxon>eudicotyledons</taxon>
        <taxon>Gunneridae</taxon>
        <taxon>Pentapetalae</taxon>
        <taxon>rosids</taxon>
        <taxon>malvids</taxon>
        <taxon>Myrtales</taxon>
        <taxon>Lythraceae</taxon>
        <taxon>Punica</taxon>
    </lineage>
</organism>
<gene>
    <name evidence="1" type="ORF">CDL15_Pgr018030</name>
    <name evidence="2" type="ORF">CRG98_001686</name>
</gene>
<comment type="caution">
    <text evidence="1">The sequence shown here is derived from an EMBL/GenBank/DDBJ whole genome shotgun (WGS) entry which is preliminary data.</text>
</comment>
<accession>A0A218WH40</accession>
<dbReference type="EMBL" id="PGOL01000068">
    <property type="protein sequence ID" value="PKI77894.1"/>
    <property type="molecule type" value="Genomic_DNA"/>
</dbReference>
<evidence type="ECO:0000313" key="4">
    <source>
        <dbReference type="Proteomes" id="UP000233551"/>
    </source>
</evidence>
<reference evidence="3" key="1">
    <citation type="journal article" date="2017" name="Plant J.">
        <title>The pomegranate (Punica granatum L.) genome and the genomics of punicalagin biosynthesis.</title>
        <authorList>
            <person name="Qin G."/>
            <person name="Xu C."/>
            <person name="Ming R."/>
            <person name="Tang H."/>
            <person name="Guyot R."/>
            <person name="Kramer E.M."/>
            <person name="Hu Y."/>
            <person name="Yi X."/>
            <person name="Qi Y."/>
            <person name="Xu X."/>
            <person name="Gao Z."/>
            <person name="Pan H."/>
            <person name="Jian J."/>
            <person name="Tian Y."/>
            <person name="Yue Z."/>
            <person name="Xu Y."/>
        </authorList>
    </citation>
    <scope>NUCLEOTIDE SEQUENCE [LARGE SCALE GENOMIC DNA]</scope>
    <source>
        <strain evidence="3">cv. Dabenzi</strain>
    </source>
</reference>
<dbReference type="AlphaFoldDB" id="A0A218WH40"/>
<evidence type="ECO:0000313" key="1">
    <source>
        <dbReference type="EMBL" id="OWM72147.1"/>
    </source>
</evidence>
<sequence>MGFVARMRTATRRGPFLKATGWCLMSGTWPCTVSSRRAQGTTWGGSDRAPGVFERKAPRWGGRAGELSKTGQFERMLGMAGIENGVGRQTCEGCGRADSCRAWTAGGSFKVVVGDSKERCGFGNENGLVHCPACL</sequence>
<reference evidence="1" key="2">
    <citation type="submission" date="2017-06" db="EMBL/GenBank/DDBJ databases">
        <title>The pomegranate genome and the genomics of punicalagin biosynthesis.</title>
        <authorList>
            <person name="Xu C."/>
        </authorList>
    </citation>
    <scope>NUCLEOTIDE SEQUENCE [LARGE SCALE GENOMIC DNA]</scope>
    <source>
        <tissue evidence="1">Fresh leaf</tissue>
    </source>
</reference>
<dbReference type="Proteomes" id="UP000233551">
    <property type="component" value="Unassembled WGS sequence"/>
</dbReference>
<keyword evidence="4" id="KW-1185">Reference proteome</keyword>
<proteinExistence type="predicted"/>
<protein>
    <submittedName>
        <fullName evidence="1">Uncharacterized protein</fullName>
    </submittedName>
</protein>
<name>A0A218WH40_PUNGR</name>